<comment type="caution">
    <text evidence="1">The sequence shown here is derived from an EMBL/GenBank/DDBJ whole genome shotgun (WGS) entry which is preliminary data.</text>
</comment>
<keyword evidence="2" id="KW-1185">Reference proteome</keyword>
<dbReference type="OrthoDB" id="338999at2"/>
<gene>
    <name evidence="1" type="ORF">EHQ30_16085</name>
</gene>
<evidence type="ECO:0000313" key="1">
    <source>
        <dbReference type="EMBL" id="TGK91713.1"/>
    </source>
</evidence>
<dbReference type="EMBL" id="RQFP01000014">
    <property type="protein sequence ID" value="TGK91713.1"/>
    <property type="molecule type" value="Genomic_DNA"/>
</dbReference>
<protein>
    <submittedName>
        <fullName evidence="1">Uncharacterized protein</fullName>
    </submittedName>
</protein>
<dbReference type="Proteomes" id="UP000297891">
    <property type="component" value="Unassembled WGS sequence"/>
</dbReference>
<accession>A0A2M9Y0X1</accession>
<name>A0A2M9Y0X1_9LEPT</name>
<dbReference type="RefSeq" id="WP_100790561.1">
    <property type="nucleotide sequence ID" value="NZ_NPDQ01000004.1"/>
</dbReference>
<organism evidence="1 2">
    <name type="scientific">Leptospira brenneri</name>
    <dbReference type="NCBI Taxonomy" id="2023182"/>
    <lineage>
        <taxon>Bacteria</taxon>
        <taxon>Pseudomonadati</taxon>
        <taxon>Spirochaetota</taxon>
        <taxon>Spirochaetia</taxon>
        <taxon>Leptospirales</taxon>
        <taxon>Leptospiraceae</taxon>
        <taxon>Leptospira</taxon>
    </lineage>
</organism>
<dbReference type="AlphaFoldDB" id="A0A2M9Y0X1"/>
<evidence type="ECO:0000313" key="2">
    <source>
        <dbReference type="Proteomes" id="UP000297891"/>
    </source>
</evidence>
<sequence length="285" mass="32222">MKRIYLLLAFMVSVSLGSKPIEDKDIYSSVVNWTDLIVSSSVKETVPKIVFDEEDPEFSGNNTATSQGKAHSMARKKAREKLKVRLSQRLESILFNADYTVYEYTQVNQQARLRLNSYIGSEKEEYDFQFVKNVLEAKASLPLKGKEGILANIPFEYGTESVPEFSEEVVPVEFTGLVVDARHLSLKRALFPKIQTDRGLDIYSPLYVKEAYAIETGYIVYREEQTGKGYEAKVGKNPYFVLALGSSGKNQTDLIIPTDEAAKLLSHPETRKNLTRCRVLILVSR</sequence>
<proteinExistence type="predicted"/>
<reference evidence="1" key="1">
    <citation type="journal article" date="2019" name="PLoS Negl. Trop. Dis.">
        <title>Revisiting the worldwide diversity of Leptospira species in the environment.</title>
        <authorList>
            <person name="Vincent A.T."/>
            <person name="Schiettekatte O."/>
            <person name="Bourhy P."/>
            <person name="Veyrier F.J."/>
            <person name="Picardeau M."/>
        </authorList>
    </citation>
    <scope>NUCLEOTIDE SEQUENCE [LARGE SCALE GENOMIC DNA]</scope>
    <source>
        <strain evidence="1">201800277</strain>
    </source>
</reference>